<evidence type="ECO:0000313" key="2">
    <source>
        <dbReference type="Proteomes" id="UP000830729"/>
    </source>
</evidence>
<accession>A0A8U0HQ60</accession>
<proteinExistence type="predicted"/>
<organism evidence="1 2">
    <name type="scientific">Halorussus limi</name>
    <dbReference type="NCBI Taxonomy" id="2938695"/>
    <lineage>
        <taxon>Archaea</taxon>
        <taxon>Methanobacteriati</taxon>
        <taxon>Methanobacteriota</taxon>
        <taxon>Stenosarchaea group</taxon>
        <taxon>Halobacteria</taxon>
        <taxon>Halobacteriales</taxon>
        <taxon>Haladaptataceae</taxon>
        <taxon>Halorussus</taxon>
    </lineage>
</organism>
<dbReference type="GeneID" id="72185853"/>
<keyword evidence="2" id="KW-1185">Reference proteome</keyword>
<dbReference type="EMBL" id="CP096659">
    <property type="protein sequence ID" value="UPV73192.1"/>
    <property type="molecule type" value="Genomic_DNA"/>
</dbReference>
<reference evidence="1 2" key="1">
    <citation type="submission" date="2022-04" db="EMBL/GenBank/DDBJ databases">
        <title>Diverse halophilic archaea isolated from saline environments.</title>
        <authorList>
            <person name="Cui H.-L."/>
        </authorList>
    </citation>
    <scope>NUCLEOTIDE SEQUENCE [LARGE SCALE GENOMIC DNA]</scope>
    <source>
        <strain evidence="1 2">XZYJT49</strain>
    </source>
</reference>
<dbReference type="KEGG" id="halx:M0R89_11600"/>
<dbReference type="RefSeq" id="WP_248649248.1">
    <property type="nucleotide sequence ID" value="NZ_CP096659.1"/>
</dbReference>
<name>A0A8U0HQ60_9EURY</name>
<sequence length="66" mass="7566">MIDDELRIEYRGRDAYIVSKCPECGAKAEAAIPSGRHATLPTTLDCYEWDDWGEPVVEIRQQRDLL</sequence>
<gene>
    <name evidence="1" type="ORF">M0R89_11600</name>
</gene>
<dbReference type="AlphaFoldDB" id="A0A8U0HQ60"/>
<dbReference type="Proteomes" id="UP000830729">
    <property type="component" value="Chromosome"/>
</dbReference>
<protein>
    <submittedName>
        <fullName evidence="1">Uncharacterized protein</fullName>
    </submittedName>
</protein>
<evidence type="ECO:0000313" key="1">
    <source>
        <dbReference type="EMBL" id="UPV73192.1"/>
    </source>
</evidence>